<organism evidence="1 2">
    <name type="scientific">Pedobacter cryoconitis</name>
    <dbReference type="NCBI Taxonomy" id="188932"/>
    <lineage>
        <taxon>Bacteria</taxon>
        <taxon>Pseudomonadati</taxon>
        <taxon>Bacteroidota</taxon>
        <taxon>Sphingobacteriia</taxon>
        <taxon>Sphingobacteriales</taxon>
        <taxon>Sphingobacteriaceae</taxon>
        <taxon>Pedobacter</taxon>
    </lineage>
</organism>
<comment type="caution">
    <text evidence="1">The sequence shown here is derived from an EMBL/GenBank/DDBJ whole genome shotgun (WGS) entry which is preliminary data.</text>
</comment>
<dbReference type="RefSeq" id="WP_183882194.1">
    <property type="nucleotide sequence ID" value="NZ_JACHCE010000003.1"/>
</dbReference>
<evidence type="ECO:0000313" key="2">
    <source>
        <dbReference type="Proteomes" id="UP000537204"/>
    </source>
</evidence>
<proteinExistence type="predicted"/>
<reference evidence="1 2" key="1">
    <citation type="submission" date="2020-08" db="EMBL/GenBank/DDBJ databases">
        <title>Genomic Encyclopedia of Type Strains, Phase IV (KMG-V): Genome sequencing to study the core and pangenomes of soil and plant-associated prokaryotes.</title>
        <authorList>
            <person name="Whitman W."/>
        </authorList>
    </citation>
    <scope>NUCLEOTIDE SEQUENCE [LARGE SCALE GENOMIC DNA]</scope>
    <source>
        <strain evidence="1 2">S3M1</strain>
    </source>
</reference>
<dbReference type="AlphaFoldDB" id="A0A7W9DZS1"/>
<accession>A0A7W9DZS1</accession>
<gene>
    <name evidence="1" type="ORF">HDE68_002435</name>
</gene>
<sequence>MRTIFLLYIGILLFILPGCQYFKSTHPQAGLPDEATTGMTDKSILNFAAAIDRNINDYKKQYSLIYQSGDLSVYAEKYSAHNDGLLYKTYTANGTISNTVKSYYFKNDSLILVKERIKLMNEEGSVFKDIRTYIRNNVTFKIDSRTASTADALRTLPYLLVQVADNKYPEENYPSDIKGINDAINGTDKFDMVFDNISTYPDALYIMLKSKKQPNYRSSILVKNKDTYIDSLLNFPSLFKDGKLKLKWKIEDNLTIYVPVADTMTSASGLNK</sequence>
<evidence type="ECO:0000313" key="1">
    <source>
        <dbReference type="EMBL" id="MBB5636534.1"/>
    </source>
</evidence>
<protein>
    <submittedName>
        <fullName evidence="1">Uncharacterized protein</fullName>
    </submittedName>
</protein>
<dbReference type="Proteomes" id="UP000537204">
    <property type="component" value="Unassembled WGS sequence"/>
</dbReference>
<dbReference type="EMBL" id="JACHCE010000003">
    <property type="protein sequence ID" value="MBB5636534.1"/>
    <property type="molecule type" value="Genomic_DNA"/>
</dbReference>
<name>A0A7W9DZS1_9SPHI</name>